<protein>
    <recommendedName>
        <fullName evidence="3">Transcriptional regulator</fullName>
    </recommendedName>
</protein>
<dbReference type="PANTHER" id="PTHR35802">
    <property type="entry name" value="PROTEASE SYNTHASE AND SPORULATION PROTEIN PAI 2"/>
    <property type="match status" value="1"/>
</dbReference>
<dbReference type="PANTHER" id="PTHR35802:SF1">
    <property type="entry name" value="PROTEASE SYNTHASE AND SPORULATION PROTEIN PAI 2"/>
    <property type="match status" value="1"/>
</dbReference>
<dbReference type="SUPFAM" id="SSF50475">
    <property type="entry name" value="FMN-binding split barrel"/>
    <property type="match status" value="1"/>
</dbReference>
<dbReference type="PIRSF" id="PIRSF010372">
    <property type="entry name" value="PaiB"/>
    <property type="match status" value="1"/>
</dbReference>
<reference evidence="1" key="1">
    <citation type="submission" date="2021-10" db="EMBL/GenBank/DDBJ databases">
        <authorList>
            <person name="Piombo E."/>
        </authorList>
    </citation>
    <scope>NUCLEOTIDE SEQUENCE</scope>
</reference>
<gene>
    <name evidence="1" type="ORF">CRHIZ90672A_00016299</name>
</gene>
<sequence>MYLREAHAEPVIRSLLEFVQKNPLGLLTTAIPSSSTHFIQTSHIPWVLDIISDDTNAPIKGRLRGHMAKQNPQAKAMIELLTAPDSPSTSRLQQEVQVLFTGSHNHYVTPKFYTETKPSTAKVVPTWNYAATQIYGKATVYHGSSPEASEYLSKQIHDLSQLCEMSIMGYTGKGDNPGPWKVTDAPERYIDIMKKNIVGIEVEIEDIGGKFKMSQEMGLGDRRGVIDGFNRLGTDTGKEIACLVEERGRMKDEAKKSKS</sequence>
<comment type="caution">
    <text evidence="1">The sequence shown here is derived from an EMBL/GenBank/DDBJ whole genome shotgun (WGS) entry which is preliminary data.</text>
</comment>
<evidence type="ECO:0000313" key="1">
    <source>
        <dbReference type="EMBL" id="CAH0022489.1"/>
    </source>
</evidence>
<dbReference type="Proteomes" id="UP000696573">
    <property type="component" value="Unassembled WGS sequence"/>
</dbReference>
<dbReference type="InterPro" id="IPR012349">
    <property type="entry name" value="Split_barrel_FMN-bd"/>
</dbReference>
<dbReference type="Gene3D" id="2.30.110.10">
    <property type="entry name" value="Electron Transport, Fmn-binding Protein, Chain A"/>
    <property type="match status" value="1"/>
</dbReference>
<proteinExistence type="predicted"/>
<name>A0A9N9VEC8_9HYPO</name>
<dbReference type="InterPro" id="IPR007396">
    <property type="entry name" value="TR_PAI2-type"/>
</dbReference>
<dbReference type="OrthoDB" id="2101473at2759"/>
<dbReference type="Pfam" id="PF04299">
    <property type="entry name" value="FMN_bind_2"/>
    <property type="match status" value="1"/>
</dbReference>
<organism evidence="1 2">
    <name type="scientific">Clonostachys rhizophaga</name>
    <dbReference type="NCBI Taxonomy" id="160324"/>
    <lineage>
        <taxon>Eukaryota</taxon>
        <taxon>Fungi</taxon>
        <taxon>Dikarya</taxon>
        <taxon>Ascomycota</taxon>
        <taxon>Pezizomycotina</taxon>
        <taxon>Sordariomycetes</taxon>
        <taxon>Hypocreomycetidae</taxon>
        <taxon>Hypocreales</taxon>
        <taxon>Bionectriaceae</taxon>
        <taxon>Clonostachys</taxon>
    </lineage>
</organism>
<accession>A0A9N9VEC8</accession>
<keyword evidence="2" id="KW-1185">Reference proteome</keyword>
<dbReference type="AlphaFoldDB" id="A0A9N9VEC8"/>
<dbReference type="EMBL" id="CABFNQ020000679">
    <property type="protein sequence ID" value="CAH0022489.1"/>
    <property type="molecule type" value="Genomic_DNA"/>
</dbReference>
<evidence type="ECO:0008006" key="3">
    <source>
        <dbReference type="Google" id="ProtNLM"/>
    </source>
</evidence>
<evidence type="ECO:0000313" key="2">
    <source>
        <dbReference type="Proteomes" id="UP000696573"/>
    </source>
</evidence>